<evidence type="ECO:0000259" key="1">
    <source>
        <dbReference type="Pfam" id="PF24218"/>
    </source>
</evidence>
<sequence>MATKEANWGTPLGTGGEVFELLENARKAWIYTYIRHHPSSTIQDLVEALDLPQRTVYDYIDDLEGADFIHQPNDGRPAEYTARDINLQLTDGDTKRQITPELVEAVARRTRDEDIDTYIDRHGLDGLAVALEYAREYVDGSVTHQIMAREQELSPLEAGVILDALRPVVETSSE</sequence>
<dbReference type="Proteomes" id="UP001596274">
    <property type="component" value="Unassembled WGS sequence"/>
</dbReference>
<keyword evidence="3" id="KW-1185">Reference proteome</keyword>
<protein>
    <submittedName>
        <fullName evidence="2">ArsR family transcriptional regulator</fullName>
    </submittedName>
</protein>
<dbReference type="Pfam" id="PF24218">
    <property type="entry name" value="DUF7437"/>
    <property type="match status" value="1"/>
</dbReference>
<dbReference type="AlphaFoldDB" id="A0ABD5SZZ0"/>
<dbReference type="InterPro" id="IPR036388">
    <property type="entry name" value="WH-like_DNA-bd_sf"/>
</dbReference>
<dbReference type="SUPFAM" id="SSF46785">
    <property type="entry name" value="Winged helix' DNA-binding domain"/>
    <property type="match status" value="1"/>
</dbReference>
<feature type="domain" description="DUF7437" evidence="1">
    <location>
        <begin position="109"/>
        <end position="171"/>
    </location>
</feature>
<evidence type="ECO:0000313" key="2">
    <source>
        <dbReference type="EMBL" id="MFC6770644.1"/>
    </source>
</evidence>
<organism evidence="2 3">
    <name type="scientific">Halorubrum pallidum</name>
    <dbReference type="NCBI Taxonomy" id="1526114"/>
    <lineage>
        <taxon>Archaea</taxon>
        <taxon>Methanobacteriati</taxon>
        <taxon>Methanobacteriota</taxon>
        <taxon>Stenosarchaea group</taxon>
        <taxon>Halobacteria</taxon>
        <taxon>Halobacteriales</taxon>
        <taxon>Haloferacaceae</taxon>
        <taxon>Halorubrum</taxon>
    </lineage>
</organism>
<comment type="caution">
    <text evidence="2">The sequence shown here is derived from an EMBL/GenBank/DDBJ whole genome shotgun (WGS) entry which is preliminary data.</text>
</comment>
<gene>
    <name evidence="2" type="ORF">ACFQDD_03740</name>
</gene>
<proteinExistence type="predicted"/>
<dbReference type="Gene3D" id="1.10.10.10">
    <property type="entry name" value="Winged helix-like DNA-binding domain superfamily/Winged helix DNA-binding domain"/>
    <property type="match status" value="1"/>
</dbReference>
<accession>A0ABD5SZZ0</accession>
<evidence type="ECO:0000313" key="3">
    <source>
        <dbReference type="Proteomes" id="UP001596274"/>
    </source>
</evidence>
<dbReference type="InterPro" id="IPR055860">
    <property type="entry name" value="DUF7437"/>
</dbReference>
<dbReference type="EMBL" id="JBHSWT010000103">
    <property type="protein sequence ID" value="MFC6770644.1"/>
    <property type="molecule type" value="Genomic_DNA"/>
</dbReference>
<name>A0ABD5SZZ0_9EURY</name>
<reference evidence="2 3" key="1">
    <citation type="journal article" date="2019" name="Int. J. Syst. Evol. Microbiol.">
        <title>The Global Catalogue of Microorganisms (GCM) 10K type strain sequencing project: providing services to taxonomists for standard genome sequencing and annotation.</title>
        <authorList>
            <consortium name="The Broad Institute Genomics Platform"/>
            <consortium name="The Broad Institute Genome Sequencing Center for Infectious Disease"/>
            <person name="Wu L."/>
            <person name="Ma J."/>
        </authorList>
    </citation>
    <scope>NUCLEOTIDE SEQUENCE [LARGE SCALE GENOMIC DNA]</scope>
    <source>
        <strain evidence="2 3">PJ61</strain>
    </source>
</reference>
<dbReference type="InterPro" id="IPR036390">
    <property type="entry name" value="WH_DNA-bd_sf"/>
</dbReference>